<dbReference type="Proteomes" id="UP000295302">
    <property type="component" value="Unassembled WGS sequence"/>
</dbReference>
<dbReference type="Gene3D" id="3.30.565.10">
    <property type="entry name" value="Histidine kinase-like ATPase, C-terminal domain"/>
    <property type="match status" value="1"/>
</dbReference>
<evidence type="ECO:0000256" key="1">
    <source>
        <dbReference type="ARBA" id="ARBA00022679"/>
    </source>
</evidence>
<feature type="transmembrane region" description="Helical" evidence="4">
    <location>
        <begin position="142"/>
        <end position="163"/>
    </location>
</feature>
<evidence type="ECO:0000259" key="5">
    <source>
        <dbReference type="Pfam" id="PF07730"/>
    </source>
</evidence>
<dbReference type="InterPro" id="IPR036890">
    <property type="entry name" value="HATPase_C_sf"/>
</dbReference>
<dbReference type="CDD" id="cd16917">
    <property type="entry name" value="HATPase_UhpB-NarQ-NarX-like"/>
    <property type="match status" value="1"/>
</dbReference>
<keyword evidence="1" id="KW-0808">Transferase</keyword>
<feature type="domain" description="Signal transduction histidine kinase subgroup 3 dimerisation and phosphoacceptor" evidence="5">
    <location>
        <begin position="185"/>
        <end position="251"/>
    </location>
</feature>
<dbReference type="GO" id="GO:0016020">
    <property type="term" value="C:membrane"/>
    <property type="evidence" value="ECO:0007669"/>
    <property type="project" value="InterPro"/>
</dbReference>
<evidence type="ECO:0000313" key="7">
    <source>
        <dbReference type="Proteomes" id="UP000295302"/>
    </source>
</evidence>
<protein>
    <submittedName>
        <fullName evidence="6">Two-component sensor histidine kinase</fullName>
    </submittedName>
</protein>
<organism evidence="6 7">
    <name type="scientific">Nonomuraea terrae</name>
    <dbReference type="NCBI Taxonomy" id="2530383"/>
    <lineage>
        <taxon>Bacteria</taxon>
        <taxon>Bacillati</taxon>
        <taxon>Actinomycetota</taxon>
        <taxon>Actinomycetes</taxon>
        <taxon>Streptosporangiales</taxon>
        <taxon>Streptosporangiaceae</taxon>
        <taxon>Nonomuraea</taxon>
    </lineage>
</organism>
<dbReference type="InterPro" id="IPR011712">
    <property type="entry name" value="Sig_transdc_His_kin_sub3_dim/P"/>
</dbReference>
<feature type="transmembrane region" description="Helical" evidence="4">
    <location>
        <begin position="44"/>
        <end position="63"/>
    </location>
</feature>
<dbReference type="SUPFAM" id="SSF55874">
    <property type="entry name" value="ATPase domain of HSP90 chaperone/DNA topoisomerase II/histidine kinase"/>
    <property type="match status" value="1"/>
</dbReference>
<name>A0A4R4Z6G9_9ACTN</name>
<dbReference type="PANTHER" id="PTHR24421">
    <property type="entry name" value="NITRATE/NITRITE SENSOR PROTEIN NARX-RELATED"/>
    <property type="match status" value="1"/>
</dbReference>
<dbReference type="Pfam" id="PF07730">
    <property type="entry name" value="HisKA_3"/>
    <property type="match status" value="1"/>
</dbReference>
<keyword evidence="7" id="KW-1185">Reference proteome</keyword>
<evidence type="ECO:0000256" key="3">
    <source>
        <dbReference type="ARBA" id="ARBA00023012"/>
    </source>
</evidence>
<evidence type="ECO:0000256" key="2">
    <source>
        <dbReference type="ARBA" id="ARBA00022777"/>
    </source>
</evidence>
<dbReference type="PANTHER" id="PTHR24421:SF63">
    <property type="entry name" value="SENSOR HISTIDINE KINASE DESK"/>
    <property type="match status" value="1"/>
</dbReference>
<reference evidence="6 7" key="1">
    <citation type="submission" date="2019-03" db="EMBL/GenBank/DDBJ databases">
        <title>Draft genome sequences of novel Actinobacteria.</title>
        <authorList>
            <person name="Sahin N."/>
            <person name="Ay H."/>
            <person name="Saygin H."/>
        </authorList>
    </citation>
    <scope>NUCLEOTIDE SEQUENCE [LARGE SCALE GENOMIC DNA]</scope>
    <source>
        <strain evidence="6 7">CH32</strain>
    </source>
</reference>
<keyword evidence="2 6" id="KW-0418">Kinase</keyword>
<dbReference type="GO" id="GO:0000155">
    <property type="term" value="F:phosphorelay sensor kinase activity"/>
    <property type="evidence" value="ECO:0007669"/>
    <property type="project" value="InterPro"/>
</dbReference>
<dbReference type="Gene3D" id="1.20.5.1930">
    <property type="match status" value="1"/>
</dbReference>
<sequence>MSTPVVSTRVIAGLAVALLAGSMVTALALPVVRISARTGTPWSLIIATPFGLLLTTCYARVLWASFLRRLTWRHRLDTAVVVLIAYGVPLFAGPDWAPLPMAAISVAPVVFARPAAAWAATAVSIALAPPVLLAIGLPLPVVLLYALLLLPFIAPMTYGVAWLCHLIDDLREARAELARRAVDEERLRFARDLHDTLGHTLHAIALRAELGERLATSDPAGAGAELAEIQRIARSAVHDVREVVRGYRATSLTTELEGVAAVLGAAGIRCERPEPPGDLPAHVHGPLGWVAREAVTNVLRHSTATWCELTVHIEEGNVVLEIVNDGTPGGSRVVPGNGLTGLAERVGAAGGTLETSAGDGLFRLTAGLPLALEPGAGLREAVPA</sequence>
<dbReference type="GO" id="GO:0046983">
    <property type="term" value="F:protein dimerization activity"/>
    <property type="evidence" value="ECO:0007669"/>
    <property type="project" value="InterPro"/>
</dbReference>
<dbReference type="EMBL" id="SMKQ01000011">
    <property type="protein sequence ID" value="TDD53831.1"/>
    <property type="molecule type" value="Genomic_DNA"/>
</dbReference>
<keyword evidence="3" id="KW-0902">Two-component regulatory system</keyword>
<feature type="transmembrane region" description="Helical" evidence="4">
    <location>
        <begin position="75"/>
        <end position="92"/>
    </location>
</feature>
<keyword evidence="4" id="KW-0812">Transmembrane</keyword>
<evidence type="ECO:0000256" key="4">
    <source>
        <dbReference type="SAM" id="Phobius"/>
    </source>
</evidence>
<dbReference type="OrthoDB" id="5241784at2"/>
<accession>A0A4R4Z6G9</accession>
<evidence type="ECO:0000313" key="6">
    <source>
        <dbReference type="EMBL" id="TDD53831.1"/>
    </source>
</evidence>
<comment type="caution">
    <text evidence="6">The sequence shown here is derived from an EMBL/GenBank/DDBJ whole genome shotgun (WGS) entry which is preliminary data.</text>
</comment>
<feature type="transmembrane region" description="Helical" evidence="4">
    <location>
        <begin position="115"/>
        <end position="135"/>
    </location>
</feature>
<proteinExistence type="predicted"/>
<dbReference type="RefSeq" id="WP_132609814.1">
    <property type="nucleotide sequence ID" value="NZ_SMKQ01000011.1"/>
</dbReference>
<dbReference type="AlphaFoldDB" id="A0A4R4Z6G9"/>
<keyword evidence="4" id="KW-1133">Transmembrane helix</keyword>
<gene>
    <name evidence="6" type="ORF">E1286_06790</name>
</gene>
<dbReference type="InterPro" id="IPR050482">
    <property type="entry name" value="Sensor_HK_TwoCompSys"/>
</dbReference>
<keyword evidence="4" id="KW-0472">Membrane</keyword>